<gene>
    <name evidence="2" type="ORF">RN607_06920</name>
</gene>
<dbReference type="RefSeq" id="WP_313545272.1">
    <property type="nucleotide sequence ID" value="NZ_CP134880.1"/>
</dbReference>
<sequence length="167" mass="18071">MTSIVASLRLWPARRWWFTVGTAIGTFLFIAIPTDLIPNPVFGREIPPTPWSWWALGISSILGGLVAATYVATPEAARTERERRLGMAGGIATFFAVGCPVCNKLVLLAVGYTGAIQWFEPVQPYLAAGAIGLLAWAFVARVRREESCLISTAVAVRLADGDRVVQP</sequence>
<accession>A0AA96FD58</accession>
<keyword evidence="1" id="KW-0472">Membrane</keyword>
<dbReference type="AlphaFoldDB" id="A0AA96FD58"/>
<evidence type="ECO:0000256" key="1">
    <source>
        <dbReference type="SAM" id="Phobius"/>
    </source>
</evidence>
<keyword evidence="1" id="KW-1133">Transmembrane helix</keyword>
<dbReference type="Proteomes" id="UP001303408">
    <property type="component" value="Chromosome"/>
</dbReference>
<feature type="transmembrane region" description="Helical" evidence="1">
    <location>
        <begin position="16"/>
        <end position="33"/>
    </location>
</feature>
<protein>
    <submittedName>
        <fullName evidence="2">Uncharacterized protein</fullName>
    </submittedName>
</protein>
<feature type="transmembrane region" description="Helical" evidence="1">
    <location>
        <begin position="85"/>
        <end position="110"/>
    </location>
</feature>
<organism evidence="2">
    <name type="scientific">Demequina capsici</name>
    <dbReference type="NCBI Taxonomy" id="3075620"/>
    <lineage>
        <taxon>Bacteria</taxon>
        <taxon>Bacillati</taxon>
        <taxon>Actinomycetota</taxon>
        <taxon>Actinomycetes</taxon>
        <taxon>Micrococcales</taxon>
        <taxon>Demequinaceae</taxon>
        <taxon>Demequina</taxon>
    </lineage>
</organism>
<keyword evidence="1" id="KW-0812">Transmembrane</keyword>
<feature type="transmembrane region" description="Helical" evidence="1">
    <location>
        <begin position="53"/>
        <end position="73"/>
    </location>
</feature>
<dbReference type="EMBL" id="CP134880">
    <property type="protein sequence ID" value="WNM28731.1"/>
    <property type="molecule type" value="Genomic_DNA"/>
</dbReference>
<reference evidence="2" key="1">
    <citation type="submission" date="2023-09" db="EMBL/GenBank/DDBJ databases">
        <title>Demequina sp. a novel bacteria isolated from Capsicum annuum.</title>
        <authorList>
            <person name="Humaira Z."/>
            <person name="Lee J."/>
            <person name="Cho D."/>
        </authorList>
    </citation>
    <scope>NUCLEOTIDE SEQUENCE</scope>
    <source>
        <strain evidence="2">PMTSA13</strain>
    </source>
</reference>
<evidence type="ECO:0000313" key="2">
    <source>
        <dbReference type="EMBL" id="WNM28731.1"/>
    </source>
</evidence>
<dbReference type="KEGG" id="dcp:RN607_06920"/>
<feature type="transmembrane region" description="Helical" evidence="1">
    <location>
        <begin position="122"/>
        <end position="140"/>
    </location>
</feature>
<name>A0AA96FD58_9MICO</name>
<proteinExistence type="predicted"/>